<protein>
    <submittedName>
        <fullName evidence="1">Uncharacterized protein</fullName>
    </submittedName>
</protein>
<comment type="caution">
    <text evidence="1">The sequence shown here is derived from an EMBL/GenBank/DDBJ whole genome shotgun (WGS) entry which is preliminary data.</text>
</comment>
<sequence>MIDISIFADFCPFGHESISRLGVGVGFGYATHQPTLNLPNITAQNLNIQWLKISENNLLYCKFLCYHVIIIIISTKISIAKLHPPS</sequence>
<reference evidence="1 2" key="1">
    <citation type="journal article" date="2016" name="Genome Biol. Evol.">
        <title>Comparative Genomic Analyses of the Moraxella catarrhalis Serosensitive and Seroresistant Lineages Demonstrate Their Independent Evolution.</title>
        <authorList>
            <person name="Earl J.P."/>
            <person name="de Vries S.P."/>
            <person name="Ahmed A."/>
            <person name="Powell E."/>
            <person name="Schultz M.P."/>
            <person name="Hermans P.W."/>
            <person name="Hill D.J."/>
            <person name="Zhou Z."/>
            <person name="Constantinidou C.I."/>
            <person name="Hu F.Z."/>
            <person name="Bootsma H.J."/>
            <person name="Ehrlich G.D."/>
        </authorList>
    </citation>
    <scope>NUCLEOTIDE SEQUENCE [LARGE SCALE GENOMIC DNA]</scope>
    <source>
        <strain evidence="1 2">F23</strain>
    </source>
</reference>
<accession>A0AB36DRQ1</accession>
<organism evidence="1 2">
    <name type="scientific">Moraxella catarrhalis</name>
    <name type="common">Branhamella catarrhalis</name>
    <dbReference type="NCBI Taxonomy" id="480"/>
    <lineage>
        <taxon>Bacteria</taxon>
        <taxon>Pseudomonadati</taxon>
        <taxon>Pseudomonadota</taxon>
        <taxon>Gammaproteobacteria</taxon>
        <taxon>Moraxellales</taxon>
        <taxon>Moraxellaceae</taxon>
        <taxon>Moraxella</taxon>
    </lineage>
</organism>
<name>A0AB36DRQ1_MORCA</name>
<dbReference type="Proteomes" id="UP000078295">
    <property type="component" value="Unassembled WGS sequence"/>
</dbReference>
<dbReference type="EMBL" id="LXHQ01000006">
    <property type="protein sequence ID" value="OAV28271.1"/>
    <property type="molecule type" value="Genomic_DNA"/>
</dbReference>
<proteinExistence type="predicted"/>
<evidence type="ECO:0000313" key="2">
    <source>
        <dbReference type="Proteomes" id="UP000078295"/>
    </source>
</evidence>
<gene>
    <name evidence="1" type="ORF">AO370_0055</name>
</gene>
<dbReference type="AlphaFoldDB" id="A0AB36DRQ1"/>
<evidence type="ECO:0000313" key="1">
    <source>
        <dbReference type="EMBL" id="OAV28271.1"/>
    </source>
</evidence>